<organism evidence="1 2">
    <name type="scientific">Mastigocoleus testarum BC008</name>
    <dbReference type="NCBI Taxonomy" id="371196"/>
    <lineage>
        <taxon>Bacteria</taxon>
        <taxon>Bacillati</taxon>
        <taxon>Cyanobacteriota</taxon>
        <taxon>Cyanophyceae</taxon>
        <taxon>Nostocales</taxon>
        <taxon>Hapalosiphonaceae</taxon>
        <taxon>Mastigocoleus</taxon>
    </lineage>
</organism>
<keyword evidence="2" id="KW-1185">Reference proteome</keyword>
<protein>
    <submittedName>
        <fullName evidence="1">Uncharacterized protein</fullName>
    </submittedName>
</protein>
<dbReference type="Proteomes" id="UP000053372">
    <property type="component" value="Unassembled WGS sequence"/>
</dbReference>
<comment type="caution">
    <text evidence="1">The sequence shown here is derived from an EMBL/GenBank/DDBJ whole genome shotgun (WGS) entry which is preliminary data.</text>
</comment>
<reference evidence="1 2" key="1">
    <citation type="journal article" date="2015" name="Genome Announc.">
        <title>Draft Genome of the Euendolithic (true boring) Cyanobacterium Mastigocoleus testarum strain BC008.</title>
        <authorList>
            <person name="Guida B.S."/>
            <person name="Garcia-Pichel F."/>
        </authorList>
    </citation>
    <scope>NUCLEOTIDE SEQUENCE [LARGE SCALE GENOMIC DNA]</scope>
    <source>
        <strain evidence="1 2">BC008</strain>
    </source>
</reference>
<sequence>MKTINKKTPLIDLTMSQIAYASLVWSLQEFSPEDFVNALVEQKQKIFERYSEITEVVNLPLQEILRLQEELKLLYPSQVVDMQLAFGHLFVVLFGTENNG</sequence>
<name>A0A0V7ZG60_9CYAN</name>
<dbReference type="AlphaFoldDB" id="A0A0V7ZG60"/>
<gene>
    <name evidence="1" type="ORF">BC008_13780</name>
</gene>
<proteinExistence type="predicted"/>
<evidence type="ECO:0000313" key="1">
    <source>
        <dbReference type="EMBL" id="KST63529.1"/>
    </source>
</evidence>
<accession>A0A0V7ZG60</accession>
<dbReference type="EMBL" id="LMTZ01000137">
    <property type="protein sequence ID" value="KST63529.1"/>
    <property type="molecule type" value="Genomic_DNA"/>
</dbReference>
<evidence type="ECO:0000313" key="2">
    <source>
        <dbReference type="Proteomes" id="UP000053372"/>
    </source>
</evidence>
<dbReference type="RefSeq" id="WP_027841238.1">
    <property type="nucleotide sequence ID" value="NZ_LMTZ01000137.1"/>
</dbReference>